<feature type="transmembrane region" description="Helical" evidence="2">
    <location>
        <begin position="47"/>
        <end position="68"/>
    </location>
</feature>
<sequence>MTGKIINSHLNSDGGSYERLLPQEEEAHPHPQHPQHDRGRWCQIGTVFLYITALSVAFIVGSTVGYQWRGDRENPDHSCAKHTSQYSPVLKSVAITYDVQRFNGTFLKENIFRQDASPEVDAAWESLGVNYRSLRVPADEAEKSGLAPDQVKINEKYGGGYPANLEGLHHLHCLNLLRQTLHWNYDYYRAEGKGAFTNDDYIVRVHATHCLDILRQQLMCTIDTGVLGQVWLYPDSPQAFVDFNTEHKCKNFEAIRRYAEENQLPAKVPSDFLEPPKEGDRIYAEIP</sequence>
<gene>
    <name evidence="3" type="ORF">MPDQ_003259</name>
</gene>
<comment type="similarity">
    <text evidence="1">Belongs to the ustYa family.</text>
</comment>
<dbReference type="PANTHER" id="PTHR33365">
    <property type="entry name" value="YALI0B05434P"/>
    <property type="match status" value="1"/>
</dbReference>
<keyword evidence="2" id="KW-0812">Transmembrane</keyword>
<evidence type="ECO:0000256" key="2">
    <source>
        <dbReference type="SAM" id="Phobius"/>
    </source>
</evidence>
<dbReference type="Proteomes" id="UP000319663">
    <property type="component" value="Unassembled WGS sequence"/>
</dbReference>
<protein>
    <recommendedName>
        <fullName evidence="5">Tat pathway signal sequence</fullName>
    </recommendedName>
</protein>
<comment type="caution">
    <text evidence="3">The sequence shown here is derived from an EMBL/GenBank/DDBJ whole genome shotgun (WGS) entry which is preliminary data.</text>
</comment>
<keyword evidence="2" id="KW-0472">Membrane</keyword>
<evidence type="ECO:0000313" key="3">
    <source>
        <dbReference type="EMBL" id="TQB68536.1"/>
    </source>
</evidence>
<evidence type="ECO:0008006" key="5">
    <source>
        <dbReference type="Google" id="ProtNLM"/>
    </source>
</evidence>
<name>A0A507QJ69_MONPU</name>
<dbReference type="EMBL" id="VIFY01000209">
    <property type="protein sequence ID" value="TQB68536.1"/>
    <property type="molecule type" value="Genomic_DNA"/>
</dbReference>
<proteinExistence type="inferred from homology"/>
<evidence type="ECO:0000313" key="4">
    <source>
        <dbReference type="Proteomes" id="UP000319663"/>
    </source>
</evidence>
<evidence type="ECO:0000256" key="1">
    <source>
        <dbReference type="ARBA" id="ARBA00035112"/>
    </source>
</evidence>
<dbReference type="InterPro" id="IPR021765">
    <property type="entry name" value="UstYa-like"/>
</dbReference>
<dbReference type="STRING" id="5098.A0A507QJ69"/>
<dbReference type="PANTHER" id="PTHR33365:SF13">
    <property type="entry name" value="TAT PATHWAY SIGNAL SEQUENCE"/>
    <property type="match status" value="1"/>
</dbReference>
<keyword evidence="4" id="KW-1185">Reference proteome</keyword>
<organism evidence="3 4">
    <name type="scientific">Monascus purpureus</name>
    <name type="common">Red mold</name>
    <name type="synonym">Monascus anka</name>
    <dbReference type="NCBI Taxonomy" id="5098"/>
    <lineage>
        <taxon>Eukaryota</taxon>
        <taxon>Fungi</taxon>
        <taxon>Dikarya</taxon>
        <taxon>Ascomycota</taxon>
        <taxon>Pezizomycotina</taxon>
        <taxon>Eurotiomycetes</taxon>
        <taxon>Eurotiomycetidae</taxon>
        <taxon>Eurotiales</taxon>
        <taxon>Aspergillaceae</taxon>
        <taxon>Monascus</taxon>
    </lineage>
</organism>
<dbReference type="Pfam" id="PF11807">
    <property type="entry name" value="UstYa"/>
    <property type="match status" value="1"/>
</dbReference>
<accession>A0A507QJ69</accession>
<reference evidence="3 4" key="1">
    <citation type="submission" date="2019-06" db="EMBL/GenBank/DDBJ databases">
        <title>Wine fermentation using esterase from Monascus purpureus.</title>
        <authorList>
            <person name="Geng C."/>
            <person name="Zhang Y."/>
        </authorList>
    </citation>
    <scope>NUCLEOTIDE SEQUENCE [LARGE SCALE GENOMIC DNA]</scope>
    <source>
        <strain evidence="3">HQ1</strain>
    </source>
</reference>
<keyword evidence="2" id="KW-1133">Transmembrane helix</keyword>
<dbReference type="GO" id="GO:0043386">
    <property type="term" value="P:mycotoxin biosynthetic process"/>
    <property type="evidence" value="ECO:0007669"/>
    <property type="project" value="InterPro"/>
</dbReference>
<dbReference type="AlphaFoldDB" id="A0A507QJ69"/>